<dbReference type="RefSeq" id="WP_145270277.1">
    <property type="nucleotide sequence ID" value="NZ_CP036272.1"/>
</dbReference>
<proteinExistence type="predicted"/>
<organism evidence="2 3">
    <name type="scientific">Stieleria bergensis</name>
    <dbReference type="NCBI Taxonomy" id="2528025"/>
    <lineage>
        <taxon>Bacteria</taxon>
        <taxon>Pseudomonadati</taxon>
        <taxon>Planctomycetota</taxon>
        <taxon>Planctomycetia</taxon>
        <taxon>Pirellulales</taxon>
        <taxon>Pirellulaceae</taxon>
        <taxon>Stieleria</taxon>
    </lineage>
</organism>
<dbReference type="EMBL" id="CP036272">
    <property type="protein sequence ID" value="QDT58828.1"/>
    <property type="molecule type" value="Genomic_DNA"/>
</dbReference>
<keyword evidence="3" id="KW-1185">Reference proteome</keyword>
<evidence type="ECO:0008006" key="4">
    <source>
        <dbReference type="Google" id="ProtNLM"/>
    </source>
</evidence>
<dbReference type="Proteomes" id="UP000315003">
    <property type="component" value="Chromosome"/>
</dbReference>
<feature type="region of interest" description="Disordered" evidence="1">
    <location>
        <begin position="1"/>
        <end position="22"/>
    </location>
</feature>
<gene>
    <name evidence="2" type="ORF">SV7mr_13290</name>
</gene>
<reference evidence="2 3" key="1">
    <citation type="submission" date="2019-02" db="EMBL/GenBank/DDBJ databases">
        <title>Deep-cultivation of Planctomycetes and their phenomic and genomic characterization uncovers novel biology.</title>
        <authorList>
            <person name="Wiegand S."/>
            <person name="Jogler M."/>
            <person name="Boedeker C."/>
            <person name="Pinto D."/>
            <person name="Vollmers J."/>
            <person name="Rivas-Marin E."/>
            <person name="Kohn T."/>
            <person name="Peeters S.H."/>
            <person name="Heuer A."/>
            <person name="Rast P."/>
            <person name="Oberbeckmann S."/>
            <person name="Bunk B."/>
            <person name="Jeske O."/>
            <person name="Meyerdierks A."/>
            <person name="Storesund J.E."/>
            <person name="Kallscheuer N."/>
            <person name="Luecker S."/>
            <person name="Lage O.M."/>
            <person name="Pohl T."/>
            <person name="Merkel B.J."/>
            <person name="Hornburger P."/>
            <person name="Mueller R.-W."/>
            <person name="Bruemmer F."/>
            <person name="Labrenz M."/>
            <person name="Spormann A.M."/>
            <person name="Op den Camp H."/>
            <person name="Overmann J."/>
            <person name="Amann R."/>
            <person name="Jetten M.S.M."/>
            <person name="Mascher T."/>
            <person name="Medema M.H."/>
            <person name="Devos D.P."/>
            <person name="Kaster A.-K."/>
            <person name="Ovreas L."/>
            <person name="Rohde M."/>
            <person name="Galperin M.Y."/>
            <person name="Jogler C."/>
        </authorList>
    </citation>
    <scope>NUCLEOTIDE SEQUENCE [LARGE SCALE GENOMIC DNA]</scope>
    <source>
        <strain evidence="2 3">SV_7m_r</strain>
    </source>
</reference>
<name>A0A517SRS9_9BACT</name>
<evidence type="ECO:0000313" key="3">
    <source>
        <dbReference type="Proteomes" id="UP000315003"/>
    </source>
</evidence>
<sequence length="459" mass="51349">MTAPANSSAKEPDSGGADSNRADSWSRRIESRYHCVLEKDLVDWFDSERWRQSFACAAGRFCEPISAEELLSPAPSAIWPGLMPCDCLPLLGNGMGDWLCLRLAVDHGSANAGNMLVHWYHGGGDWIPWSSHGGDKLPLAQAVLFDALRQELPGGDREHAIPADHPDAELKLDADPLLDWATHWLDAGGWNRTQHTTLLEGHQMAAAMIEHDVAQVAVRCQLVMDALDNPAISADVRSQWPAKHARIEQSLFDNALIDRSWWPKKGPPGAHTLKQQDWDAVLKHCQAVSRIAPEIAWGWDVMGYAYERRGDLDAAVDCYTQGLRCSIFTDQTVRVRTHGFTGDSEKFSASRLMHLEREPAPNDVNAYFQILKQPSADRRRLDVTEHFRERAQAAELQKGDSQDPYLDWVRAGWDLGAETMKAFPDLLDHITTSARLAGRDAQAAIAATHRECFRQRYHL</sequence>
<dbReference type="OrthoDB" id="276926at2"/>
<dbReference type="AlphaFoldDB" id="A0A517SRS9"/>
<dbReference type="InterPro" id="IPR011990">
    <property type="entry name" value="TPR-like_helical_dom_sf"/>
</dbReference>
<evidence type="ECO:0000313" key="2">
    <source>
        <dbReference type="EMBL" id="QDT58828.1"/>
    </source>
</evidence>
<dbReference type="SUPFAM" id="SSF48452">
    <property type="entry name" value="TPR-like"/>
    <property type="match status" value="1"/>
</dbReference>
<protein>
    <recommendedName>
        <fullName evidence="4">Tetratricopeptide repeat protein</fullName>
    </recommendedName>
</protein>
<accession>A0A517SRS9</accession>
<dbReference type="Gene3D" id="1.25.40.10">
    <property type="entry name" value="Tetratricopeptide repeat domain"/>
    <property type="match status" value="1"/>
</dbReference>
<evidence type="ECO:0000256" key="1">
    <source>
        <dbReference type="SAM" id="MobiDB-lite"/>
    </source>
</evidence>